<gene>
    <name evidence="8" type="ORF">MNBD_UNCLBAC01-386</name>
</gene>
<dbReference type="GO" id="GO:0009245">
    <property type="term" value="P:lipid A biosynthetic process"/>
    <property type="evidence" value="ECO:0007669"/>
    <property type="project" value="UniProtKB-KW"/>
</dbReference>
<dbReference type="EMBL" id="UOGJ01000123">
    <property type="protein sequence ID" value="VAX37260.1"/>
    <property type="molecule type" value="Genomic_DNA"/>
</dbReference>
<dbReference type="SUPFAM" id="SSF53756">
    <property type="entry name" value="UDP-Glycosyltransferase/glycogen phosphorylase"/>
    <property type="match status" value="1"/>
</dbReference>
<protein>
    <recommendedName>
        <fullName evidence="1">lipid-A-disaccharide synthase</fullName>
        <ecNumber evidence="1">2.4.1.182</ecNumber>
    </recommendedName>
</protein>
<reference evidence="8" key="1">
    <citation type="submission" date="2018-06" db="EMBL/GenBank/DDBJ databases">
        <authorList>
            <person name="Zhirakovskaya E."/>
        </authorList>
    </citation>
    <scope>NUCLEOTIDE SEQUENCE</scope>
</reference>
<accession>A0A3B1DQG1</accession>
<dbReference type="PANTHER" id="PTHR30372:SF4">
    <property type="entry name" value="LIPID-A-DISACCHARIDE SYNTHASE, MITOCHONDRIAL-RELATED"/>
    <property type="match status" value="1"/>
</dbReference>
<sequence>MENSPKHIIIIAGETSGDMHGAHLVKELKTLNPTLTFSGLGGPNMQQNGVTLYEDLTKLAVVGFLEILKHYGQFKKIFRNILFQIKKSKPSAIILVDYPGFNLRLAKKIKKNKTLKDIKIIYYISPQVWAWKKKRVFDIKKYVDKMLVLFPFEKDFYTKYGVDATYVGHPLLDTIQINTPKSKFLEHQNLFDYRITLGLLPGSRQKEVEKLLPIMLGVIDILRKDFPMMQFLIIKAPNIEQQFIERSITNPSLFIRIVEQEGYDALNACDLCIVASGTATLETAILQKPMIIIYKTSLITWMLAKIFVKIPNIGLANIIAGKQIVPECIQFQAKAPNVAEKLKSMFTNEIKLAEIKQELRKVKKILGESGASKRAAEKILEVLENKN</sequence>
<keyword evidence="3" id="KW-0441">Lipid A biosynthesis</keyword>
<evidence type="ECO:0000256" key="3">
    <source>
        <dbReference type="ARBA" id="ARBA00022556"/>
    </source>
</evidence>
<evidence type="ECO:0000256" key="6">
    <source>
        <dbReference type="ARBA" id="ARBA00023098"/>
    </source>
</evidence>
<evidence type="ECO:0000256" key="2">
    <source>
        <dbReference type="ARBA" id="ARBA00022516"/>
    </source>
</evidence>
<dbReference type="InterPro" id="IPR003835">
    <property type="entry name" value="Glyco_trans_19"/>
</dbReference>
<name>A0A3B1DQG1_9ZZZZ</name>
<evidence type="ECO:0000256" key="4">
    <source>
        <dbReference type="ARBA" id="ARBA00022676"/>
    </source>
</evidence>
<dbReference type="NCBIfam" id="TIGR00215">
    <property type="entry name" value="lpxB"/>
    <property type="match status" value="1"/>
</dbReference>
<evidence type="ECO:0000256" key="1">
    <source>
        <dbReference type="ARBA" id="ARBA00012687"/>
    </source>
</evidence>
<dbReference type="HAMAP" id="MF_00392">
    <property type="entry name" value="LpxB"/>
    <property type="match status" value="1"/>
</dbReference>
<keyword evidence="5 8" id="KW-0808">Transferase</keyword>
<dbReference type="GO" id="GO:0016020">
    <property type="term" value="C:membrane"/>
    <property type="evidence" value="ECO:0007669"/>
    <property type="project" value="GOC"/>
</dbReference>
<keyword evidence="2" id="KW-0444">Lipid biosynthesis</keyword>
<evidence type="ECO:0000256" key="5">
    <source>
        <dbReference type="ARBA" id="ARBA00022679"/>
    </source>
</evidence>
<dbReference type="AlphaFoldDB" id="A0A3B1DQG1"/>
<keyword evidence="6" id="KW-0443">Lipid metabolism</keyword>
<dbReference type="GO" id="GO:0008915">
    <property type="term" value="F:lipid-A-disaccharide synthase activity"/>
    <property type="evidence" value="ECO:0007669"/>
    <property type="project" value="UniProtKB-EC"/>
</dbReference>
<dbReference type="EC" id="2.4.1.182" evidence="1"/>
<dbReference type="Pfam" id="PF02684">
    <property type="entry name" value="LpxB"/>
    <property type="match status" value="1"/>
</dbReference>
<keyword evidence="4 8" id="KW-0328">Glycosyltransferase</keyword>
<proteinExistence type="inferred from homology"/>
<dbReference type="GO" id="GO:0005543">
    <property type="term" value="F:phospholipid binding"/>
    <property type="evidence" value="ECO:0007669"/>
    <property type="project" value="TreeGrafter"/>
</dbReference>
<organism evidence="8">
    <name type="scientific">hydrothermal vent metagenome</name>
    <dbReference type="NCBI Taxonomy" id="652676"/>
    <lineage>
        <taxon>unclassified sequences</taxon>
        <taxon>metagenomes</taxon>
        <taxon>ecological metagenomes</taxon>
    </lineage>
</organism>
<comment type="catalytic activity">
    <reaction evidence="7">
        <text>a lipid X + a UDP-2-N,3-O-bis[(3R)-3-hydroxyacyl]-alpha-D-glucosamine = a lipid A disaccharide + UDP + H(+)</text>
        <dbReference type="Rhea" id="RHEA:67828"/>
        <dbReference type="ChEBI" id="CHEBI:15378"/>
        <dbReference type="ChEBI" id="CHEBI:58223"/>
        <dbReference type="ChEBI" id="CHEBI:137748"/>
        <dbReference type="ChEBI" id="CHEBI:176338"/>
        <dbReference type="ChEBI" id="CHEBI:176343"/>
        <dbReference type="EC" id="2.4.1.182"/>
    </reaction>
</comment>
<evidence type="ECO:0000313" key="8">
    <source>
        <dbReference type="EMBL" id="VAX37260.1"/>
    </source>
</evidence>
<evidence type="ECO:0000256" key="7">
    <source>
        <dbReference type="ARBA" id="ARBA00048975"/>
    </source>
</evidence>
<dbReference type="PANTHER" id="PTHR30372">
    <property type="entry name" value="LIPID-A-DISACCHARIDE SYNTHASE"/>
    <property type="match status" value="1"/>
</dbReference>